<proteinExistence type="predicted"/>
<dbReference type="EMBL" id="JAAXKX010000005">
    <property type="protein sequence ID" value="NKN32610.1"/>
    <property type="molecule type" value="Genomic_DNA"/>
</dbReference>
<dbReference type="GO" id="GO:0047407">
    <property type="term" value="F:ADP-ribosyl-[dinitrogen reductase] hydrolase activity"/>
    <property type="evidence" value="ECO:0007669"/>
    <property type="project" value="UniProtKB-EC"/>
</dbReference>
<dbReference type="NCBIfam" id="TIGR02662">
    <property type="entry name" value="dinitro_DRAG"/>
    <property type="match status" value="1"/>
</dbReference>
<dbReference type="InterPro" id="IPR005502">
    <property type="entry name" value="Ribosyl_crysJ1"/>
</dbReference>
<dbReference type="SUPFAM" id="SSF101478">
    <property type="entry name" value="ADP-ribosylglycohydrolase"/>
    <property type="match status" value="1"/>
</dbReference>
<evidence type="ECO:0000313" key="1">
    <source>
        <dbReference type="EMBL" id="NKN32610.1"/>
    </source>
</evidence>
<reference evidence="1 2" key="1">
    <citation type="submission" date="2020-04" db="EMBL/GenBank/DDBJ databases">
        <title>Draft Whole-Genome sequence of Marichromatium bheemlicum DSM 18632, type strain.</title>
        <authorList>
            <person name="Kyndt J.A."/>
            <person name="Meyer T.E."/>
        </authorList>
    </citation>
    <scope>NUCLEOTIDE SEQUENCE [LARGE SCALE GENOMIC DNA]</scope>
    <source>
        <strain evidence="1 2">DSM 18632</strain>
    </source>
</reference>
<keyword evidence="2" id="KW-1185">Reference proteome</keyword>
<comment type="caution">
    <text evidence="1">The sequence shown here is derived from an EMBL/GenBank/DDBJ whole genome shotgun (WGS) entry which is preliminary data.</text>
</comment>
<gene>
    <name evidence="1" type="primary">draG</name>
    <name evidence="1" type="ORF">HF203_05175</name>
</gene>
<dbReference type="RefSeq" id="WP_168667319.1">
    <property type="nucleotide sequence ID" value="NZ_JAAXKX010000005.1"/>
</dbReference>
<dbReference type="Gene3D" id="1.10.4080.10">
    <property type="entry name" value="ADP-ribosylation/Crystallin J1"/>
    <property type="match status" value="1"/>
</dbReference>
<name>A0ABX1I8T0_9GAMM</name>
<dbReference type="InterPro" id="IPR013479">
    <property type="entry name" value="ADP-ribosyl_diN_reduct_hydro"/>
</dbReference>
<accession>A0ABX1I8T0</accession>
<dbReference type="PANTHER" id="PTHR16222:SF12">
    <property type="entry name" value="ADP-RIBOSYLGLYCOHYDROLASE-RELATED"/>
    <property type="match status" value="1"/>
</dbReference>
<evidence type="ECO:0000313" key="2">
    <source>
        <dbReference type="Proteomes" id="UP000740754"/>
    </source>
</evidence>
<dbReference type="InterPro" id="IPR050792">
    <property type="entry name" value="ADP-ribosylglycohydrolase"/>
</dbReference>
<dbReference type="EC" id="3.2.2.24" evidence="1"/>
<dbReference type="InterPro" id="IPR036705">
    <property type="entry name" value="Ribosyl_crysJ1_sf"/>
</dbReference>
<dbReference type="Pfam" id="PF03747">
    <property type="entry name" value="ADP_ribosyl_GH"/>
    <property type="match status" value="1"/>
</dbReference>
<sequence>MFVLDLRNDLATGETTANAIQTRAQGAYLGLAIGDALGATVEFMTPAEIRARHGIHRDLIGGGWLRLRRGQVTDDTGMSLALGRALLARGRVEAGAIAEAFSGWMRTKPVDIGHTVRRGIARYRRTGATEVPENTYDAGNGACMRTLPVALFTLGAETEDVAAACRTQAHVTHHNPLSDAATLTVVRMVQSAILGATREHLRELADALVAEDARFAFDRGRAENPGGYIVETMRAVLQALFATDGLETALIDVVNRGGDADTTGAILGMIVGALHGPEAIPRRWFDGLERTSARACLVQAQALVNASTLCRGRAQPR</sequence>
<keyword evidence="1" id="KW-0378">Hydrolase</keyword>
<protein>
    <submittedName>
        <fullName evidence="1">ADP-ribosyl-[dinitrogen reductase] hydrolase</fullName>
        <ecNumber evidence="1">3.2.2.24</ecNumber>
    </submittedName>
</protein>
<dbReference type="Proteomes" id="UP000740754">
    <property type="component" value="Unassembled WGS sequence"/>
</dbReference>
<dbReference type="PANTHER" id="PTHR16222">
    <property type="entry name" value="ADP-RIBOSYLGLYCOHYDROLASE"/>
    <property type="match status" value="1"/>
</dbReference>
<keyword evidence="1" id="KW-0326">Glycosidase</keyword>
<organism evidence="1 2">
    <name type="scientific">Marichromatium bheemlicum</name>
    <dbReference type="NCBI Taxonomy" id="365339"/>
    <lineage>
        <taxon>Bacteria</taxon>
        <taxon>Pseudomonadati</taxon>
        <taxon>Pseudomonadota</taxon>
        <taxon>Gammaproteobacteria</taxon>
        <taxon>Chromatiales</taxon>
        <taxon>Chromatiaceae</taxon>
        <taxon>Marichromatium</taxon>
    </lineage>
</organism>